<dbReference type="OMA" id="TREDLFC"/>
<dbReference type="GO" id="GO:0007339">
    <property type="term" value="P:binding of sperm to zona pellucida"/>
    <property type="evidence" value="ECO:0007669"/>
    <property type="project" value="Ensembl"/>
</dbReference>
<evidence type="ECO:0000313" key="5">
    <source>
        <dbReference type="Proteomes" id="UP000028761"/>
    </source>
</evidence>
<name>A0A096MQA5_PAPAN</name>
<dbReference type="Bgee" id="ENSPANG00000003197">
    <property type="expression patterns" value="Expressed in testis"/>
</dbReference>
<protein>
    <submittedName>
        <fullName evidence="4">Golgi associated RAB2 interactor family member 3</fullName>
    </submittedName>
</protein>
<keyword evidence="5" id="KW-1185">Reference proteome</keyword>
<reference evidence="4 5" key="1">
    <citation type="submission" date="2012-03" db="EMBL/GenBank/DDBJ databases">
        <title>Whole Genome Assembly of Papio anubis.</title>
        <authorList>
            <person name="Liu Y.L."/>
            <person name="Abraham K.A."/>
            <person name="Akbar H.A."/>
            <person name="Ali S.A."/>
            <person name="Anosike U.A."/>
            <person name="Aqrawi P.A."/>
            <person name="Arias F.A."/>
            <person name="Attaway T.A."/>
            <person name="Awwad R.A."/>
            <person name="Babu C.B."/>
            <person name="Bandaranaike D.B."/>
            <person name="Battles P.B."/>
            <person name="Bell A.B."/>
            <person name="Beltran B.B."/>
            <person name="Berhane-Mersha D.B."/>
            <person name="Bess C.B."/>
            <person name="Bickham C.B."/>
            <person name="Bolden T.B."/>
            <person name="Carter K.C."/>
            <person name="Chau D.C."/>
            <person name="Chavez A.C."/>
            <person name="Clerc-Blankenburg K.C."/>
            <person name="Coyle M.C."/>
            <person name="Dao M.D."/>
            <person name="Davila M.L.D."/>
            <person name="Davy-Carroll L.D."/>
            <person name="Denson S.D."/>
            <person name="Dinh H.D."/>
            <person name="Fernandez S.F."/>
            <person name="Fernando P.F."/>
            <person name="Forbes L.F."/>
            <person name="Francis C.F."/>
            <person name="Francisco L.F."/>
            <person name="Fu Q.F."/>
            <person name="Garcia-Iii R.G."/>
            <person name="Garrett T.G."/>
            <person name="Gross S.G."/>
            <person name="Gubbala S.G."/>
            <person name="Hirani K.H."/>
            <person name="Hogues M.H."/>
            <person name="Hollins B.H."/>
            <person name="Jackson L.J."/>
            <person name="Javaid M.J."/>
            <person name="Jhangiani S.J."/>
            <person name="Johnson A.J."/>
            <person name="Johnson B.J."/>
            <person name="Jones J.J."/>
            <person name="Joshi V.J."/>
            <person name="Kalu J.K."/>
            <person name="Khan N.K."/>
            <person name="Korchina V.K."/>
            <person name="Kovar C.K."/>
            <person name="Lago L.L."/>
            <person name="Lara F.L."/>
            <person name="Le T.-K.L."/>
            <person name="Lee S.L."/>
            <person name="Legall-Iii F.L."/>
            <person name="Lemon S.L."/>
            <person name="Liu J.L."/>
            <person name="Liu Y.-S.L."/>
            <person name="Liyanage D.L."/>
            <person name="Lopez J.L."/>
            <person name="Lorensuhewa L.L."/>
            <person name="Mata R.M."/>
            <person name="Mathew T.M."/>
            <person name="Mercado C.M."/>
            <person name="Mercado I.M."/>
            <person name="Morales K.M."/>
            <person name="Morgan M.M."/>
            <person name="Munidasa M.M."/>
            <person name="Ngo D.N."/>
            <person name="Nguyen L.N."/>
            <person name="Nguyen T.N."/>
            <person name="Nguyen N.N."/>
            <person name="Obregon M.O."/>
            <person name="Okwuonu G.O."/>
            <person name="Ongeri F.O."/>
            <person name="Onwere C.O."/>
            <person name="Osifeso I.O."/>
            <person name="Parra A.P."/>
            <person name="Patil S.P."/>
            <person name="Perez A.P."/>
            <person name="Perez Y.P."/>
            <person name="Pham C.P."/>
            <person name="Pu L.-L.P."/>
            <person name="Puazo M.P."/>
            <person name="Quiroz J.Q."/>
            <person name="Rouhana J.R."/>
            <person name="Ruiz M.R."/>
            <person name="Ruiz S.-J.R."/>
            <person name="Saada N.S."/>
            <person name="Santibanez J.S."/>
            <person name="Scheel M.S."/>
            <person name="Schneider B.S."/>
            <person name="Simmons D.S."/>
            <person name="Sisson I.S."/>
            <person name="Tang L.-Y.T."/>
            <person name="Thornton R.T."/>
            <person name="Tisius J.T."/>
            <person name="Toledanes G.T."/>
            <person name="Trejos Z.T."/>
            <person name="Usmani K.U."/>
            <person name="Varghese R.V."/>
            <person name="Vattathil S.V."/>
            <person name="Vee V.V."/>
            <person name="Walker D.W."/>
            <person name="Weissenberger G.W."/>
            <person name="White C.W."/>
            <person name="Williams A.W."/>
            <person name="Woodworth J.W."/>
            <person name="Wright R.W."/>
            <person name="Zhu Y.Z."/>
            <person name="Han Y.H."/>
            <person name="Newsham I.N."/>
            <person name="Nazareth L.N."/>
            <person name="Worley K.W."/>
            <person name="Muzny D.M."/>
            <person name="Rogers J.R."/>
            <person name="Gibbs R.G."/>
        </authorList>
    </citation>
    <scope>NUCLEOTIDE SEQUENCE [LARGE SCALE GENOMIC DNA]</scope>
</reference>
<dbReference type="STRING" id="9555.ENSPANP00000001931"/>
<feature type="compositionally biased region" description="Basic residues" evidence="2">
    <location>
        <begin position="490"/>
        <end position="504"/>
    </location>
</feature>
<dbReference type="GO" id="GO:0000902">
    <property type="term" value="P:cell morphogenesis"/>
    <property type="evidence" value="ECO:0007669"/>
    <property type="project" value="Ensembl"/>
</dbReference>
<dbReference type="GO" id="GO:0005794">
    <property type="term" value="C:Golgi apparatus"/>
    <property type="evidence" value="ECO:0007669"/>
    <property type="project" value="Ensembl"/>
</dbReference>
<evidence type="ECO:0000256" key="2">
    <source>
        <dbReference type="SAM" id="MobiDB-lite"/>
    </source>
</evidence>
<dbReference type="GO" id="GO:0005634">
    <property type="term" value="C:nucleus"/>
    <property type="evidence" value="ECO:0007669"/>
    <property type="project" value="TreeGrafter"/>
</dbReference>
<feature type="compositionally biased region" description="Basic and acidic residues" evidence="2">
    <location>
        <begin position="509"/>
        <end position="521"/>
    </location>
</feature>
<evidence type="ECO:0000259" key="3">
    <source>
        <dbReference type="Pfam" id="PF12480"/>
    </source>
</evidence>
<feature type="compositionally biased region" description="Basic residues" evidence="2">
    <location>
        <begin position="435"/>
        <end position="452"/>
    </location>
</feature>
<feature type="compositionally biased region" description="Basic and acidic residues" evidence="2">
    <location>
        <begin position="479"/>
        <end position="489"/>
    </location>
</feature>
<feature type="domain" description="Golgi associated RAB2 interactor protein-like Rab2B-binding" evidence="3">
    <location>
        <begin position="120"/>
        <end position="189"/>
    </location>
</feature>
<organism evidence="4 5">
    <name type="scientific">Papio anubis</name>
    <name type="common">Olive baboon</name>
    <dbReference type="NCBI Taxonomy" id="9555"/>
    <lineage>
        <taxon>Eukaryota</taxon>
        <taxon>Metazoa</taxon>
        <taxon>Chordata</taxon>
        <taxon>Craniata</taxon>
        <taxon>Vertebrata</taxon>
        <taxon>Euteleostomi</taxon>
        <taxon>Mammalia</taxon>
        <taxon>Eutheria</taxon>
        <taxon>Euarchontoglires</taxon>
        <taxon>Primates</taxon>
        <taxon>Haplorrhini</taxon>
        <taxon>Catarrhini</taxon>
        <taxon>Cercopithecidae</taxon>
        <taxon>Cercopithecinae</taxon>
        <taxon>Papio</taxon>
    </lineage>
</organism>
<evidence type="ECO:0000313" key="4">
    <source>
        <dbReference type="Ensembl" id="ENSPANP00000001931.2"/>
    </source>
</evidence>
<dbReference type="InterPro" id="IPR022168">
    <property type="entry name" value="GARIL-like_Rab2B-bd"/>
</dbReference>
<dbReference type="Pfam" id="PF12480">
    <property type="entry name" value="GARIL_Rab2_bd"/>
    <property type="match status" value="1"/>
</dbReference>
<feature type="compositionally biased region" description="Basic and acidic residues" evidence="2">
    <location>
        <begin position="453"/>
        <end position="466"/>
    </location>
</feature>
<reference evidence="4" key="3">
    <citation type="submission" date="2025-09" db="UniProtKB">
        <authorList>
            <consortium name="Ensembl"/>
        </authorList>
    </citation>
    <scope>IDENTIFICATION</scope>
</reference>
<comment type="similarity">
    <text evidence="1">Belongs to the GARIN family.</text>
</comment>
<proteinExistence type="inferred from homology"/>
<dbReference type="HOGENOM" id="CLU_035424_0_0_1"/>
<feature type="compositionally biased region" description="Low complexity" evidence="2">
    <location>
        <begin position="247"/>
        <end position="266"/>
    </location>
</feature>
<reference evidence="4" key="2">
    <citation type="submission" date="2025-08" db="UniProtKB">
        <authorList>
            <consortium name="Ensembl"/>
        </authorList>
    </citation>
    <scope>IDENTIFICATION</scope>
</reference>
<dbReference type="GO" id="GO:0061827">
    <property type="term" value="C:sperm head"/>
    <property type="evidence" value="ECO:0007669"/>
    <property type="project" value="Ensembl"/>
</dbReference>
<gene>
    <name evidence="4" type="primary">GARIN3</name>
</gene>
<dbReference type="GO" id="GO:0001675">
    <property type="term" value="P:acrosome assembly"/>
    <property type="evidence" value="ECO:0007669"/>
    <property type="project" value="Ensembl"/>
</dbReference>
<dbReference type="GO" id="GO:0007341">
    <property type="term" value="P:penetration of zona pellucida"/>
    <property type="evidence" value="ECO:0007669"/>
    <property type="project" value="Ensembl"/>
</dbReference>
<evidence type="ECO:0000256" key="1">
    <source>
        <dbReference type="ARBA" id="ARBA00038379"/>
    </source>
</evidence>
<dbReference type="GO" id="GO:0030317">
    <property type="term" value="P:flagellated sperm motility"/>
    <property type="evidence" value="ECO:0007669"/>
    <property type="project" value="Ensembl"/>
</dbReference>
<sequence length="609" mass="65619">MKRTMSNESCLPYYTARSYYSMSAFKTSMGDLQRQLYKRGEYDIFKYAPMFESNFIQINKKGEVIDVHNRVRMVTVGIVCTSPILPLPDVMVLARPTKICEEHVRQGWFAKGRGRRPVKTLELTRLLPLKFVKISIHDREKQQLRLKLATGRTFYLQLCPSSDTREDLFCYWEKLVYLLRPPVESYCSTPTLLTGDTAPEDNKSLVAAELHRERDQSETGLHKPCDVSAATSSAYAGGEGIQRASHRTASAASLSRSTPGTAEGAAARTAGGIAVAGTATGPRTDVAIAGAATSPATGAVSIAATKSAGPGQVTTALAGAAIKNPGENESSKSMAGAANISSDGISLALVGAASISSAGTSTSMAGTTSLSQDSSLSAAFAGSMTTSKCAAERTEGPAVGPLISTLQSEGYMSERDGSQKVSPPSAEAWNEKKERREKKDRHPSRKSSHHRKASESHRRTVGDKNQKPSSRRSVSGHKNMRDDKKEKGHSNVRGKRHSSSRKSSTHSSTKKESRTTHELGKNRSASSTGALRKKASKISSFLRSLRATPGSKARVTSHNREVDIVAKMVEKQNVEAKVEKAQGGQELEMISGTVTSETTETIIFETKSI</sequence>
<dbReference type="PANTHER" id="PTHR22574">
    <property type="match status" value="1"/>
</dbReference>
<feature type="region of interest" description="Disordered" evidence="2">
    <location>
        <begin position="411"/>
        <end position="533"/>
    </location>
</feature>
<dbReference type="Proteomes" id="UP000028761">
    <property type="component" value="Chromosome 5"/>
</dbReference>
<accession>A0A096MQA5</accession>
<dbReference type="eggNOG" id="ENOG502S0XQ">
    <property type="taxonomic scope" value="Eukaryota"/>
</dbReference>
<dbReference type="PANTHER" id="PTHR22574:SF2">
    <property type="entry name" value="GOLGI-ASSOCIATED RAB2 INTERACTOR PROTEIN 3"/>
    <property type="match status" value="1"/>
</dbReference>
<feature type="region of interest" description="Disordered" evidence="2">
    <location>
        <begin position="236"/>
        <end position="266"/>
    </location>
</feature>
<dbReference type="GeneTree" id="ENSGT00940000162063"/>
<dbReference type="Ensembl" id="ENSPANT00000027596.3">
    <property type="protein sequence ID" value="ENSPANP00000001931.2"/>
    <property type="gene ID" value="ENSPANG00000003197.3"/>
</dbReference>
<dbReference type="AlphaFoldDB" id="A0A096MQA5"/>